<dbReference type="InterPro" id="IPR037523">
    <property type="entry name" value="VOC_core"/>
</dbReference>
<sequence length="132" mass="14625">MDFVSIRIITSDVARLVDFYERATGVRAHWSTEDFAELRTPSGTLAIGSTRTVALFAPGSARPADNNTVIIEFLVADVDGVYRNLADFVEDFVTEPTTMPWGNRSLLLRDPDGNLVNFFTPVTPVAIEKFAR</sequence>
<dbReference type="SUPFAM" id="SSF54593">
    <property type="entry name" value="Glyoxalase/Bleomycin resistance protein/Dihydroxybiphenyl dioxygenase"/>
    <property type="match status" value="1"/>
</dbReference>
<dbReference type="InterPro" id="IPR029068">
    <property type="entry name" value="Glyas_Bleomycin-R_OHBP_Dase"/>
</dbReference>
<feature type="domain" description="VOC" evidence="1">
    <location>
        <begin position="1"/>
        <end position="121"/>
    </location>
</feature>
<dbReference type="Pfam" id="PF00903">
    <property type="entry name" value="Glyoxalase"/>
    <property type="match status" value="1"/>
</dbReference>
<organism evidence="2 3">
    <name type="scientific">Streptomyces polychromogenes</name>
    <dbReference type="NCBI Taxonomy" id="67342"/>
    <lineage>
        <taxon>Bacteria</taxon>
        <taxon>Bacillati</taxon>
        <taxon>Actinomycetota</taxon>
        <taxon>Actinomycetes</taxon>
        <taxon>Kitasatosporales</taxon>
        <taxon>Streptomycetaceae</taxon>
        <taxon>Streptomyces</taxon>
    </lineage>
</organism>
<comment type="caution">
    <text evidence="2">The sequence shown here is derived from an EMBL/GenBank/DDBJ whole genome shotgun (WGS) entry which is preliminary data.</text>
</comment>
<keyword evidence="3" id="KW-1185">Reference proteome</keyword>
<proteinExistence type="predicted"/>
<evidence type="ECO:0000259" key="1">
    <source>
        <dbReference type="PROSITE" id="PS51819"/>
    </source>
</evidence>
<dbReference type="RefSeq" id="WP_344161870.1">
    <property type="nucleotide sequence ID" value="NZ_BAAABV010000021.1"/>
</dbReference>
<name>A0ABP3F3N4_9ACTN</name>
<dbReference type="EMBL" id="BAAABV010000021">
    <property type="protein sequence ID" value="GAA0299738.1"/>
    <property type="molecule type" value="Genomic_DNA"/>
</dbReference>
<gene>
    <name evidence="2" type="ORF">GCM10010302_42880</name>
</gene>
<evidence type="ECO:0000313" key="3">
    <source>
        <dbReference type="Proteomes" id="UP001501867"/>
    </source>
</evidence>
<dbReference type="Proteomes" id="UP001501867">
    <property type="component" value="Unassembled WGS sequence"/>
</dbReference>
<accession>A0ABP3F3N4</accession>
<dbReference type="Gene3D" id="3.10.180.10">
    <property type="entry name" value="2,3-Dihydroxybiphenyl 1,2-Dioxygenase, domain 1"/>
    <property type="match status" value="1"/>
</dbReference>
<protein>
    <submittedName>
        <fullName evidence="2">VOC family protein</fullName>
    </submittedName>
</protein>
<evidence type="ECO:0000313" key="2">
    <source>
        <dbReference type="EMBL" id="GAA0299738.1"/>
    </source>
</evidence>
<reference evidence="3" key="1">
    <citation type="journal article" date="2019" name="Int. J. Syst. Evol. Microbiol.">
        <title>The Global Catalogue of Microorganisms (GCM) 10K type strain sequencing project: providing services to taxonomists for standard genome sequencing and annotation.</title>
        <authorList>
            <consortium name="The Broad Institute Genomics Platform"/>
            <consortium name="The Broad Institute Genome Sequencing Center for Infectious Disease"/>
            <person name="Wu L."/>
            <person name="Ma J."/>
        </authorList>
    </citation>
    <scope>NUCLEOTIDE SEQUENCE [LARGE SCALE GENOMIC DNA]</scope>
    <source>
        <strain evidence="3">JCM 4505</strain>
    </source>
</reference>
<dbReference type="InterPro" id="IPR004360">
    <property type="entry name" value="Glyas_Fos-R_dOase_dom"/>
</dbReference>
<dbReference type="PROSITE" id="PS51819">
    <property type="entry name" value="VOC"/>
    <property type="match status" value="1"/>
</dbReference>